<gene>
    <name evidence="2" type="ORF">GCM10012284_40000</name>
</gene>
<comment type="caution">
    <text evidence="2">The sequence shown here is derived from an EMBL/GenBank/DDBJ whole genome shotgun (WGS) entry which is preliminary data.</text>
</comment>
<evidence type="ECO:0000313" key="2">
    <source>
        <dbReference type="EMBL" id="GGL01425.1"/>
    </source>
</evidence>
<reference evidence="2" key="1">
    <citation type="journal article" date="2014" name="Int. J. Syst. Evol. Microbiol.">
        <title>Complete genome sequence of Corynebacterium casei LMG S-19264T (=DSM 44701T), isolated from a smear-ripened cheese.</title>
        <authorList>
            <consortium name="US DOE Joint Genome Institute (JGI-PGF)"/>
            <person name="Walter F."/>
            <person name="Albersmeier A."/>
            <person name="Kalinowski J."/>
            <person name="Ruckert C."/>
        </authorList>
    </citation>
    <scope>NUCLEOTIDE SEQUENCE</scope>
    <source>
        <strain evidence="2">CGMCC 4.7299</strain>
    </source>
</reference>
<sequence length="76" mass="7653">MLLTAVNGAASDSSPAEQAASPVIRIAAVTVAQVRQNTMSLCPCGGRACGESGRRARPAPNPAARPAPTRPPHPAP</sequence>
<feature type="region of interest" description="Disordered" evidence="1">
    <location>
        <begin position="1"/>
        <end position="20"/>
    </location>
</feature>
<reference evidence="2" key="2">
    <citation type="submission" date="2020-09" db="EMBL/GenBank/DDBJ databases">
        <authorList>
            <person name="Sun Q."/>
            <person name="Zhou Y."/>
        </authorList>
    </citation>
    <scope>NUCLEOTIDE SEQUENCE</scope>
    <source>
        <strain evidence="2">CGMCC 4.7299</strain>
    </source>
</reference>
<dbReference type="AlphaFoldDB" id="A0A8J3FQW8"/>
<proteinExistence type="predicted"/>
<protein>
    <submittedName>
        <fullName evidence="2">Uncharacterized protein</fullName>
    </submittedName>
</protein>
<feature type="region of interest" description="Disordered" evidence="1">
    <location>
        <begin position="45"/>
        <end position="76"/>
    </location>
</feature>
<dbReference type="Proteomes" id="UP000656042">
    <property type="component" value="Unassembled WGS sequence"/>
</dbReference>
<dbReference type="EMBL" id="BMMX01000019">
    <property type="protein sequence ID" value="GGL01425.1"/>
    <property type="molecule type" value="Genomic_DNA"/>
</dbReference>
<evidence type="ECO:0000256" key="1">
    <source>
        <dbReference type="SAM" id="MobiDB-lite"/>
    </source>
</evidence>
<feature type="compositionally biased region" description="Pro residues" evidence="1">
    <location>
        <begin position="59"/>
        <end position="76"/>
    </location>
</feature>
<keyword evidence="3" id="KW-1185">Reference proteome</keyword>
<name>A0A8J3FQW8_9ACTN</name>
<accession>A0A8J3FQW8</accession>
<organism evidence="2 3">
    <name type="scientific">Mangrovihabitans endophyticus</name>
    <dbReference type="NCBI Taxonomy" id="1751298"/>
    <lineage>
        <taxon>Bacteria</taxon>
        <taxon>Bacillati</taxon>
        <taxon>Actinomycetota</taxon>
        <taxon>Actinomycetes</taxon>
        <taxon>Micromonosporales</taxon>
        <taxon>Micromonosporaceae</taxon>
        <taxon>Mangrovihabitans</taxon>
    </lineage>
</organism>
<evidence type="ECO:0000313" key="3">
    <source>
        <dbReference type="Proteomes" id="UP000656042"/>
    </source>
</evidence>